<name>A0A401FLB0_9LACO</name>
<dbReference type="PANTHER" id="PTHR20982">
    <property type="entry name" value="RIBOSOME RECYCLING FACTOR"/>
    <property type="match status" value="1"/>
</dbReference>
<dbReference type="SUPFAM" id="SSF55194">
    <property type="entry name" value="Ribosome recycling factor, RRF"/>
    <property type="match status" value="1"/>
</dbReference>
<dbReference type="PANTHER" id="PTHR20982:SF3">
    <property type="entry name" value="MITOCHONDRIAL RIBOSOME RECYCLING FACTOR PSEUDO 1"/>
    <property type="match status" value="1"/>
</dbReference>
<dbReference type="FunFam" id="1.10.132.20:FF:000001">
    <property type="entry name" value="Ribosome-recycling factor"/>
    <property type="match status" value="1"/>
</dbReference>
<comment type="similarity">
    <text evidence="2 5">Belongs to the RRF family.</text>
</comment>
<dbReference type="NCBIfam" id="TIGR00496">
    <property type="entry name" value="frr"/>
    <property type="match status" value="1"/>
</dbReference>
<keyword evidence="3 5" id="KW-0963">Cytoplasm</keyword>
<dbReference type="EMBL" id="BEXA01000002">
    <property type="protein sequence ID" value="GAY73127.1"/>
    <property type="molecule type" value="Genomic_DNA"/>
</dbReference>
<dbReference type="Gene3D" id="1.10.132.20">
    <property type="entry name" value="Ribosome-recycling factor"/>
    <property type="match status" value="1"/>
</dbReference>
<dbReference type="GO" id="GO:0005737">
    <property type="term" value="C:cytoplasm"/>
    <property type="evidence" value="ECO:0007669"/>
    <property type="project" value="UniProtKB-SubCell"/>
</dbReference>
<reference evidence="7 8" key="1">
    <citation type="submission" date="2017-11" db="EMBL/GenBank/DDBJ databases">
        <title>Draft Genome Sequence of Lactobacillus curieae NBRC 111893 isolated from Koso, a Japanese sugar-Vegetable Fermented Beverage.</title>
        <authorList>
            <person name="Chiou T.Y."/>
            <person name="Oshima K."/>
            <person name="Suda W."/>
            <person name="Hattori M."/>
            <person name="Takahashi T."/>
        </authorList>
    </citation>
    <scope>NUCLEOTIDE SEQUENCE [LARGE SCALE GENOMIC DNA]</scope>
    <source>
        <strain evidence="7 8">NBRC111893</strain>
    </source>
</reference>
<dbReference type="GO" id="GO:0006415">
    <property type="term" value="P:translational termination"/>
    <property type="evidence" value="ECO:0007669"/>
    <property type="project" value="UniProtKB-UniRule"/>
</dbReference>
<proteinExistence type="inferred from homology"/>
<evidence type="ECO:0000256" key="1">
    <source>
        <dbReference type="ARBA" id="ARBA00004496"/>
    </source>
</evidence>
<comment type="caution">
    <text evidence="7">The sequence shown here is derived from an EMBL/GenBank/DDBJ whole genome shotgun (WGS) entry which is preliminary data.</text>
</comment>
<dbReference type="GO" id="GO:0043023">
    <property type="term" value="F:ribosomal large subunit binding"/>
    <property type="evidence" value="ECO:0007669"/>
    <property type="project" value="TreeGrafter"/>
</dbReference>
<dbReference type="OrthoDB" id="9804006at2"/>
<evidence type="ECO:0000256" key="5">
    <source>
        <dbReference type="HAMAP-Rule" id="MF_00040"/>
    </source>
</evidence>
<dbReference type="InterPro" id="IPR002661">
    <property type="entry name" value="Ribosome_recyc_fac"/>
</dbReference>
<comment type="subcellular location">
    <subcellularLocation>
        <location evidence="1 5">Cytoplasm</location>
    </subcellularLocation>
</comment>
<dbReference type="AlphaFoldDB" id="A0A401FLB0"/>
<dbReference type="CDD" id="cd00520">
    <property type="entry name" value="RRF"/>
    <property type="match status" value="1"/>
</dbReference>
<evidence type="ECO:0000256" key="3">
    <source>
        <dbReference type="ARBA" id="ARBA00022490"/>
    </source>
</evidence>
<dbReference type="HAMAP" id="MF_00040">
    <property type="entry name" value="RRF"/>
    <property type="match status" value="1"/>
</dbReference>
<evidence type="ECO:0000256" key="4">
    <source>
        <dbReference type="ARBA" id="ARBA00022917"/>
    </source>
</evidence>
<organism evidence="7 8">
    <name type="scientific">Lentilactobacillus kosonis</name>
    <dbReference type="NCBI Taxonomy" id="2810561"/>
    <lineage>
        <taxon>Bacteria</taxon>
        <taxon>Bacillati</taxon>
        <taxon>Bacillota</taxon>
        <taxon>Bacilli</taxon>
        <taxon>Lactobacillales</taxon>
        <taxon>Lactobacillaceae</taxon>
        <taxon>Lentilactobacillus</taxon>
    </lineage>
</organism>
<evidence type="ECO:0000256" key="2">
    <source>
        <dbReference type="ARBA" id="ARBA00005912"/>
    </source>
</evidence>
<dbReference type="InterPro" id="IPR023584">
    <property type="entry name" value="Ribosome_recyc_fac_dom"/>
</dbReference>
<dbReference type="STRING" id="1138822.PL11_009590"/>
<accession>A0A401FLB0</accession>
<keyword evidence="4 5" id="KW-0648">Protein biosynthesis</keyword>
<dbReference type="FunFam" id="3.30.1360.40:FF:000001">
    <property type="entry name" value="Ribosome-recycling factor"/>
    <property type="match status" value="1"/>
</dbReference>
<evidence type="ECO:0000259" key="6">
    <source>
        <dbReference type="Pfam" id="PF01765"/>
    </source>
</evidence>
<dbReference type="Pfam" id="PF01765">
    <property type="entry name" value="RRF"/>
    <property type="match status" value="1"/>
</dbReference>
<feature type="domain" description="Ribosome recycling factor" evidence="6">
    <location>
        <begin position="23"/>
        <end position="182"/>
    </location>
</feature>
<protein>
    <recommendedName>
        <fullName evidence="5">Ribosome-recycling factor</fullName>
        <shortName evidence="5">RRF</shortName>
    </recommendedName>
    <alternativeName>
        <fullName evidence="5">Ribosome-releasing factor</fullName>
    </alternativeName>
</protein>
<evidence type="ECO:0000313" key="8">
    <source>
        <dbReference type="Proteomes" id="UP000286974"/>
    </source>
</evidence>
<sequence length="336" mass="37498">MADAKTIINEAKTKMQKAHEALDRDLGGIRAGRANASLLNRVMVDYYGAQTPLNQVASISIPEARVIMITPYDKSALENIEKGIYEADLGISPTNDGNAIRLAVPALTEERRQEIAKQVKATGEQGKVAIRNVRREAMDALKKSHKAEEITDDELHKFEDETQKVTDDAIKVVDQKVAEKEKRSCIWIGEINMADDNQVEVVPGTDEFEHMLFKLNMEVTPNEITTLNYNGNELQQVQDGLFAMPAYVQEDFNLFFIVSKLVEDDWVMAFSTATIENDNEITDLSEPMTTGKGLNVLGGVSPEDANNLLKYFNTLADAGRGEWRMVDRPEDASNEE</sequence>
<comment type="function">
    <text evidence="5">Responsible for the release of ribosomes from messenger RNA at the termination of protein biosynthesis. May increase the efficiency of translation by recycling ribosomes from one round of translation to another.</text>
</comment>
<gene>
    <name evidence="5" type="primary">frr</name>
    <name evidence="7" type="ORF">NBRC111893_1273</name>
</gene>
<keyword evidence="8" id="KW-1185">Reference proteome</keyword>
<dbReference type="Proteomes" id="UP000286974">
    <property type="component" value="Unassembled WGS sequence"/>
</dbReference>
<dbReference type="InterPro" id="IPR036191">
    <property type="entry name" value="RRF_sf"/>
</dbReference>
<dbReference type="Gene3D" id="3.30.1360.40">
    <property type="match status" value="1"/>
</dbReference>
<evidence type="ECO:0000313" key="7">
    <source>
        <dbReference type="EMBL" id="GAY73127.1"/>
    </source>
</evidence>